<feature type="domain" description="VapC9 PIN-like" evidence="1">
    <location>
        <begin position="14"/>
        <end position="130"/>
    </location>
</feature>
<dbReference type="InterPro" id="IPR041120">
    <property type="entry name" value="PIN_9"/>
</dbReference>
<protein>
    <recommendedName>
        <fullName evidence="1">VapC9 PIN-like domain-containing protein</fullName>
    </recommendedName>
</protein>
<evidence type="ECO:0000313" key="2">
    <source>
        <dbReference type="EMBL" id="AEM39430.1"/>
    </source>
</evidence>
<dbReference type="OrthoDB" id="15280at2157"/>
<sequence length="140" mass="15655">MLSSRPAWRIAEAVYDTSALMLLAEGVPVFELVEEVLGAKPRCVVLPQVLEELERHASSRSVRKRVAARLAIQIVSKRGCVTPNFRAGRLADDAIVEYVRRNIHAIAVTADTGLHRRLLQLGIPHLYYREEGRRFEAAGV</sequence>
<dbReference type="AlphaFoldDB" id="G0EC60"/>
<dbReference type="eggNOG" id="arCOG04312">
    <property type="taxonomic scope" value="Archaea"/>
</dbReference>
<dbReference type="KEGG" id="pfm:Pyrfu_1573"/>
<dbReference type="HOGENOM" id="CLU_107892_0_0_2"/>
<dbReference type="EMBL" id="CP002838">
    <property type="protein sequence ID" value="AEM39430.1"/>
    <property type="molecule type" value="Genomic_DNA"/>
</dbReference>
<dbReference type="SUPFAM" id="SSF88723">
    <property type="entry name" value="PIN domain-like"/>
    <property type="match status" value="1"/>
</dbReference>
<evidence type="ECO:0000313" key="3">
    <source>
        <dbReference type="Proteomes" id="UP000001037"/>
    </source>
</evidence>
<dbReference type="GeneID" id="11138760"/>
<keyword evidence="3" id="KW-1185">Reference proteome</keyword>
<dbReference type="InParanoid" id="G0EC60"/>
<proteinExistence type="predicted"/>
<dbReference type="Gene3D" id="3.40.50.1010">
    <property type="entry name" value="5'-nuclease"/>
    <property type="match status" value="1"/>
</dbReference>
<dbReference type="InterPro" id="IPR029060">
    <property type="entry name" value="PIN-like_dom_sf"/>
</dbReference>
<dbReference type="CDD" id="cd09879">
    <property type="entry name" value="PIN_VapC_AF0591-like"/>
    <property type="match status" value="1"/>
</dbReference>
<name>G0EC60_PYRF1</name>
<dbReference type="RefSeq" id="WP_014027107.1">
    <property type="nucleotide sequence ID" value="NC_015931.1"/>
</dbReference>
<dbReference type="Proteomes" id="UP000001037">
    <property type="component" value="Chromosome"/>
</dbReference>
<evidence type="ECO:0000259" key="1">
    <source>
        <dbReference type="Pfam" id="PF18477"/>
    </source>
</evidence>
<dbReference type="Pfam" id="PF18477">
    <property type="entry name" value="PIN_9"/>
    <property type="match status" value="1"/>
</dbReference>
<accession>G0EC60</accession>
<reference evidence="2 3" key="1">
    <citation type="journal article" date="2011" name="Stand. Genomic Sci.">
        <title>Complete genome sequence of the hyperthermophilic chemolithoautotroph Pyrolobus fumarii type strain (1A).</title>
        <authorList>
            <person name="Anderson I."/>
            <person name="Goker M."/>
            <person name="Nolan M."/>
            <person name="Lucas S."/>
            <person name="Hammon N."/>
            <person name="Deshpande S."/>
            <person name="Cheng J.F."/>
            <person name="Tapia R."/>
            <person name="Han C."/>
            <person name="Goodwin L."/>
            <person name="Pitluck S."/>
            <person name="Huntemann M."/>
            <person name="Liolios K."/>
            <person name="Ivanova N."/>
            <person name="Pagani I."/>
            <person name="Mavromatis K."/>
            <person name="Ovchinikova G."/>
            <person name="Pati A."/>
            <person name="Chen A."/>
            <person name="Palaniappan K."/>
            <person name="Land M."/>
            <person name="Hauser L."/>
            <person name="Brambilla E.M."/>
            <person name="Huber H."/>
            <person name="Yasawong M."/>
            <person name="Rohde M."/>
            <person name="Spring S."/>
            <person name="Abt B."/>
            <person name="Sikorski J."/>
            <person name="Wirth R."/>
            <person name="Detter J.C."/>
            <person name="Woyke T."/>
            <person name="Bristow J."/>
            <person name="Eisen J.A."/>
            <person name="Markowitz V."/>
            <person name="Hugenholtz P."/>
            <person name="Kyrpides N.C."/>
            <person name="Klenk H.P."/>
            <person name="Lapidus A."/>
        </authorList>
    </citation>
    <scope>NUCLEOTIDE SEQUENCE [LARGE SCALE GENOMIC DNA]</scope>
    <source>
        <strain evidence="3">DSM 11204 / 1A</strain>
    </source>
</reference>
<gene>
    <name evidence="2" type="ordered locus">Pyrfu_1573</name>
</gene>
<organism evidence="2 3">
    <name type="scientific">Pyrolobus fumarii (strain DSM 11204 / 1A)</name>
    <dbReference type="NCBI Taxonomy" id="694429"/>
    <lineage>
        <taxon>Archaea</taxon>
        <taxon>Thermoproteota</taxon>
        <taxon>Thermoprotei</taxon>
        <taxon>Desulfurococcales</taxon>
        <taxon>Pyrodictiaceae</taxon>
        <taxon>Pyrolobus</taxon>
    </lineage>
</organism>
<dbReference type="STRING" id="694429.Pyrfu_1573"/>